<dbReference type="AlphaFoldDB" id="A0ABD3EE03"/>
<keyword evidence="2" id="KW-0378">Hydrolase</keyword>
<dbReference type="EMBL" id="JAVIJP010000006">
    <property type="protein sequence ID" value="KAL3651358.1"/>
    <property type="molecule type" value="Genomic_DNA"/>
</dbReference>
<accession>A0ABD3EE03</accession>
<dbReference type="Pfam" id="PF01612">
    <property type="entry name" value="DNA_pol_A_exo1"/>
    <property type="match status" value="1"/>
</dbReference>
<dbReference type="GO" id="GO:0008408">
    <property type="term" value="F:3'-5' exonuclease activity"/>
    <property type="evidence" value="ECO:0007669"/>
    <property type="project" value="UniProtKB-ARBA"/>
</dbReference>
<dbReference type="Gene3D" id="3.30.420.10">
    <property type="entry name" value="Ribonuclease H-like superfamily/Ribonuclease H"/>
    <property type="match status" value="1"/>
</dbReference>
<sequence length="212" mass="23915">MYGRNRYTSPSSITFSPTLSKYYVTFAGTTIETTVTKSAATATAWVDEIISQHGSTPTVVGLDVEWRPHELSYMSNKSATLQLCVNKKCLILQLFYMDEIPGSISGFLMNPNFIFVGVEVEGDVEKLKDEYGLNCRRHRDVRAASESYWGGVYRKPGLKDLARMVCGLYMKKPLDVCRSNWDARELSEAQIEYACTDAFASYKIGHKVLMEK</sequence>
<dbReference type="EMBL" id="JAVIJP010000006">
    <property type="protein sequence ID" value="KAL3651354.1"/>
    <property type="molecule type" value="Genomic_DNA"/>
</dbReference>
<comment type="caution">
    <text evidence="4">The sequence shown here is derived from an EMBL/GenBank/DDBJ whole genome shotgun (WGS) entry which is preliminary data.</text>
</comment>
<name>A0ABD3EE03_9LAMI</name>
<dbReference type="InterPro" id="IPR012337">
    <property type="entry name" value="RNaseH-like_sf"/>
</dbReference>
<dbReference type="CDD" id="cd06141">
    <property type="entry name" value="WRN_exo"/>
    <property type="match status" value="1"/>
</dbReference>
<proteinExistence type="predicted"/>
<reference evidence="4" key="2">
    <citation type="submission" date="2024-11" db="EMBL/GenBank/DDBJ databases">
        <authorList>
            <person name="Burger M."/>
            <person name="Chory J."/>
        </authorList>
    </citation>
    <scope>NUCLEOTIDE SEQUENCE</scope>
    <source>
        <strain evidence="4">Tecolote</strain>
        <tissue evidence="4">Flower</tissue>
    </source>
</reference>
<protein>
    <recommendedName>
        <fullName evidence="3">3'-5' exonuclease domain-containing protein</fullName>
    </recommendedName>
</protein>
<dbReference type="PANTHER" id="PTHR13620">
    <property type="entry name" value="3-5 EXONUCLEASE"/>
    <property type="match status" value="1"/>
</dbReference>
<dbReference type="Proteomes" id="UP001632038">
    <property type="component" value="Unassembled WGS sequence"/>
</dbReference>
<dbReference type="InterPro" id="IPR051132">
    <property type="entry name" value="3-5_Exonuclease_domain"/>
</dbReference>
<evidence type="ECO:0000256" key="2">
    <source>
        <dbReference type="ARBA" id="ARBA00022801"/>
    </source>
</evidence>
<evidence type="ECO:0000313" key="5">
    <source>
        <dbReference type="EMBL" id="KAL3651358.1"/>
    </source>
</evidence>
<dbReference type="PANTHER" id="PTHR13620:SF121">
    <property type="entry name" value="EMB|CAB82946.1-RELATED"/>
    <property type="match status" value="1"/>
</dbReference>
<keyword evidence="6" id="KW-1185">Reference proteome</keyword>
<dbReference type="SUPFAM" id="SSF53098">
    <property type="entry name" value="Ribonuclease H-like"/>
    <property type="match status" value="1"/>
</dbReference>
<dbReference type="InterPro" id="IPR036397">
    <property type="entry name" value="RNaseH_sf"/>
</dbReference>
<evidence type="ECO:0000313" key="6">
    <source>
        <dbReference type="Proteomes" id="UP001632038"/>
    </source>
</evidence>
<reference evidence="6" key="1">
    <citation type="journal article" date="2024" name="IScience">
        <title>Strigolactones Initiate the Formation of Haustorium-like Structures in Castilleja.</title>
        <authorList>
            <person name="Buerger M."/>
            <person name="Peterson D."/>
            <person name="Chory J."/>
        </authorList>
    </citation>
    <scope>NUCLEOTIDE SEQUENCE [LARGE SCALE GENOMIC DNA]</scope>
</reference>
<dbReference type="InterPro" id="IPR002562">
    <property type="entry name" value="3'-5'_exonuclease_dom"/>
</dbReference>
<feature type="domain" description="3'-5' exonuclease" evidence="3">
    <location>
        <begin position="46"/>
        <end position="207"/>
    </location>
</feature>
<organism evidence="4 6">
    <name type="scientific">Castilleja foliolosa</name>
    <dbReference type="NCBI Taxonomy" id="1961234"/>
    <lineage>
        <taxon>Eukaryota</taxon>
        <taxon>Viridiplantae</taxon>
        <taxon>Streptophyta</taxon>
        <taxon>Embryophyta</taxon>
        <taxon>Tracheophyta</taxon>
        <taxon>Spermatophyta</taxon>
        <taxon>Magnoliopsida</taxon>
        <taxon>eudicotyledons</taxon>
        <taxon>Gunneridae</taxon>
        <taxon>Pentapetalae</taxon>
        <taxon>asterids</taxon>
        <taxon>lamiids</taxon>
        <taxon>Lamiales</taxon>
        <taxon>Orobanchaceae</taxon>
        <taxon>Pedicularideae</taxon>
        <taxon>Castillejinae</taxon>
        <taxon>Castilleja</taxon>
    </lineage>
</organism>
<evidence type="ECO:0000313" key="4">
    <source>
        <dbReference type="EMBL" id="KAL3651354.1"/>
    </source>
</evidence>
<keyword evidence="1" id="KW-0540">Nuclease</keyword>
<evidence type="ECO:0000259" key="3">
    <source>
        <dbReference type="Pfam" id="PF01612"/>
    </source>
</evidence>
<evidence type="ECO:0000256" key="1">
    <source>
        <dbReference type="ARBA" id="ARBA00022722"/>
    </source>
</evidence>
<dbReference type="FunFam" id="3.30.420.10:FF:000054">
    <property type="entry name" value="Werner Syndrome-like exonuclease"/>
    <property type="match status" value="1"/>
</dbReference>
<gene>
    <name evidence="4" type="ORF">CASFOL_004356</name>
    <name evidence="5" type="ORF">CASFOL_004360</name>
</gene>